<dbReference type="Pfam" id="PF02578">
    <property type="entry name" value="Cu-oxidase_4"/>
    <property type="match status" value="1"/>
</dbReference>
<feature type="domain" description="SH2" evidence="11">
    <location>
        <begin position="141"/>
        <end position="230"/>
    </location>
</feature>
<name>A0ABP0GUZ0_CLALP</name>
<evidence type="ECO:0000256" key="7">
    <source>
        <dbReference type="ARBA" id="ARBA00047989"/>
    </source>
</evidence>
<evidence type="ECO:0000313" key="13">
    <source>
        <dbReference type="Proteomes" id="UP001642483"/>
    </source>
</evidence>
<evidence type="ECO:0000256" key="2">
    <source>
        <dbReference type="ARBA" id="ARBA00007353"/>
    </source>
</evidence>
<evidence type="ECO:0000256" key="10">
    <source>
        <dbReference type="PROSITE-ProRule" id="PRU00191"/>
    </source>
</evidence>
<evidence type="ECO:0000313" key="12">
    <source>
        <dbReference type="EMBL" id="CAK8694454.1"/>
    </source>
</evidence>
<comment type="catalytic activity">
    <reaction evidence="7">
        <text>adenosine + H2O + H(+) = inosine + NH4(+)</text>
        <dbReference type="Rhea" id="RHEA:24408"/>
        <dbReference type="ChEBI" id="CHEBI:15377"/>
        <dbReference type="ChEBI" id="CHEBI:15378"/>
        <dbReference type="ChEBI" id="CHEBI:16335"/>
        <dbReference type="ChEBI" id="CHEBI:17596"/>
        <dbReference type="ChEBI" id="CHEBI:28938"/>
        <dbReference type="EC" id="3.5.4.4"/>
    </reaction>
    <physiologicalReaction direction="left-to-right" evidence="7">
        <dbReference type="Rhea" id="RHEA:24409"/>
    </physiologicalReaction>
</comment>
<dbReference type="InterPro" id="IPR011324">
    <property type="entry name" value="Cytotoxic_necrot_fac-like_cat"/>
</dbReference>
<dbReference type="SMART" id="SM00252">
    <property type="entry name" value="SH2"/>
    <property type="match status" value="1"/>
</dbReference>
<reference evidence="12 13" key="1">
    <citation type="submission" date="2024-02" db="EMBL/GenBank/DDBJ databases">
        <authorList>
            <person name="Daric V."/>
            <person name="Darras S."/>
        </authorList>
    </citation>
    <scope>NUCLEOTIDE SEQUENCE [LARGE SCALE GENOMIC DNA]</scope>
</reference>
<keyword evidence="13" id="KW-1185">Reference proteome</keyword>
<evidence type="ECO:0000256" key="4">
    <source>
        <dbReference type="ARBA" id="ARBA00022723"/>
    </source>
</evidence>
<evidence type="ECO:0000256" key="5">
    <source>
        <dbReference type="ARBA" id="ARBA00022801"/>
    </source>
</evidence>
<dbReference type="InterPro" id="IPR036860">
    <property type="entry name" value="SH2_dom_sf"/>
</dbReference>
<dbReference type="CDD" id="cd00173">
    <property type="entry name" value="SH2"/>
    <property type="match status" value="1"/>
</dbReference>
<dbReference type="InterPro" id="IPR038371">
    <property type="entry name" value="Cu_polyphenol_OxRdtase_sf"/>
</dbReference>
<organism evidence="12 13">
    <name type="scientific">Clavelina lepadiformis</name>
    <name type="common">Light-bulb sea squirt</name>
    <name type="synonym">Ascidia lepadiformis</name>
    <dbReference type="NCBI Taxonomy" id="159417"/>
    <lineage>
        <taxon>Eukaryota</taxon>
        <taxon>Metazoa</taxon>
        <taxon>Chordata</taxon>
        <taxon>Tunicata</taxon>
        <taxon>Ascidiacea</taxon>
        <taxon>Aplousobranchia</taxon>
        <taxon>Clavelinidae</taxon>
        <taxon>Clavelina</taxon>
    </lineage>
</organism>
<proteinExistence type="inferred from homology"/>
<keyword evidence="3" id="KW-0808">Transferase</keyword>
<dbReference type="CDD" id="cd16833">
    <property type="entry name" value="YfiH"/>
    <property type="match status" value="1"/>
</dbReference>
<comment type="catalytic activity">
    <reaction evidence="1">
        <text>inosine + phosphate = alpha-D-ribose 1-phosphate + hypoxanthine</text>
        <dbReference type="Rhea" id="RHEA:27646"/>
        <dbReference type="ChEBI" id="CHEBI:17368"/>
        <dbReference type="ChEBI" id="CHEBI:17596"/>
        <dbReference type="ChEBI" id="CHEBI:43474"/>
        <dbReference type="ChEBI" id="CHEBI:57720"/>
        <dbReference type="EC" id="2.4.2.1"/>
    </reaction>
    <physiologicalReaction direction="left-to-right" evidence="1">
        <dbReference type="Rhea" id="RHEA:27647"/>
    </physiologicalReaction>
</comment>
<evidence type="ECO:0000256" key="3">
    <source>
        <dbReference type="ARBA" id="ARBA00022679"/>
    </source>
</evidence>
<sequence>MCARPPSVPIQEENQLADLSVKDENDIQHYFACEHSKNFWDSMQNSSQFRRSSLQMHKIEKGFETCMENCNIPAGKRQHVWKLIKYFLKQDLQVVSVRRFIQLTKAFGCMKKVDQSYFLLNQILRLLENAGAKNGKEYLCWFGGHMTQDDAEQLLQNKEEETFLVRFSETHASNGGFAVAFKAGCDIRHYHIKGAPEQACNGEEYNAGLRLVIEGHVEDISHDNLVDFVNDRLRTDDVEGFYCSHICPNLPLNATFKVVAMPNHEKPYIHGLYEVKRMMDKLSILSLHLLSATTSVMYFRNLCTALFPPAYQVSSSSIINAKGCQEFFSPHNTNYEIKNYISSIPLCPINKFPVLTSNKITFPFAHGYSGRQGGISTHPDQASLNLCYSNRKRDPKSVIAENKARLAKRCQFDVEKFYIAKAVHGKDVWVYEHAEPLSYDGIVTKSPGIVVAAPGADCNMILFADPVRKTCGAAHAGWKGILAGILQSMLLAMQNTYGTEVKDLIVSIGPSLGVCCCEFGKEDAKKFTHICSDCVVWKTGHEKPFIDLRLAVKTLLERCGVLPKNLDDGQSTNSCLDICTKCDPLKRFFSYRRDGAQFGNQVGFIGLTVCD</sequence>
<dbReference type="PANTHER" id="PTHR30616">
    <property type="entry name" value="UNCHARACTERIZED PROTEIN YFIH"/>
    <property type="match status" value="1"/>
</dbReference>
<evidence type="ECO:0000256" key="1">
    <source>
        <dbReference type="ARBA" id="ARBA00000553"/>
    </source>
</evidence>
<comment type="catalytic activity">
    <reaction evidence="9">
        <text>S-methyl-5'-thioadenosine + phosphate = 5-(methylsulfanyl)-alpha-D-ribose 1-phosphate + adenine</text>
        <dbReference type="Rhea" id="RHEA:11852"/>
        <dbReference type="ChEBI" id="CHEBI:16708"/>
        <dbReference type="ChEBI" id="CHEBI:17509"/>
        <dbReference type="ChEBI" id="CHEBI:43474"/>
        <dbReference type="ChEBI" id="CHEBI:58533"/>
        <dbReference type="EC" id="2.4.2.28"/>
    </reaction>
    <physiologicalReaction direction="left-to-right" evidence="9">
        <dbReference type="Rhea" id="RHEA:11853"/>
    </physiologicalReaction>
</comment>
<dbReference type="Gene3D" id="3.60.140.10">
    <property type="entry name" value="CNF1/YfiH-like putative cysteine hydrolases"/>
    <property type="match status" value="1"/>
</dbReference>
<dbReference type="Pfam" id="PF00017">
    <property type="entry name" value="SH2"/>
    <property type="match status" value="1"/>
</dbReference>
<dbReference type="InterPro" id="IPR003730">
    <property type="entry name" value="Cu_polyphenol_OxRdtase"/>
</dbReference>
<dbReference type="Gene3D" id="3.30.505.10">
    <property type="entry name" value="SH2 domain"/>
    <property type="match status" value="1"/>
</dbReference>
<comment type="similarity">
    <text evidence="2">Belongs to the purine nucleoside phosphorylase YfiH/LACC1 family.</text>
</comment>
<evidence type="ECO:0000256" key="9">
    <source>
        <dbReference type="ARBA" id="ARBA00049893"/>
    </source>
</evidence>
<keyword evidence="6" id="KW-0862">Zinc</keyword>
<dbReference type="Proteomes" id="UP001642483">
    <property type="component" value="Unassembled WGS sequence"/>
</dbReference>
<evidence type="ECO:0000259" key="11">
    <source>
        <dbReference type="PROSITE" id="PS50001"/>
    </source>
</evidence>
<comment type="caution">
    <text evidence="12">The sequence shown here is derived from an EMBL/GenBank/DDBJ whole genome shotgun (WGS) entry which is preliminary data.</text>
</comment>
<evidence type="ECO:0000256" key="6">
    <source>
        <dbReference type="ARBA" id="ARBA00022833"/>
    </source>
</evidence>
<dbReference type="PROSITE" id="PS50001">
    <property type="entry name" value="SH2"/>
    <property type="match status" value="1"/>
</dbReference>
<keyword evidence="10" id="KW-0727">SH2 domain</keyword>
<keyword evidence="5" id="KW-0378">Hydrolase</keyword>
<protein>
    <recommendedName>
        <fullName evidence="11">SH2 domain-containing protein</fullName>
    </recommendedName>
</protein>
<dbReference type="InterPro" id="IPR000980">
    <property type="entry name" value="SH2"/>
</dbReference>
<dbReference type="EMBL" id="CAWYQH010000141">
    <property type="protein sequence ID" value="CAK8694454.1"/>
    <property type="molecule type" value="Genomic_DNA"/>
</dbReference>
<gene>
    <name evidence="12" type="ORF">CVLEPA_LOCUS27824</name>
</gene>
<dbReference type="SUPFAM" id="SSF55550">
    <property type="entry name" value="SH2 domain"/>
    <property type="match status" value="1"/>
</dbReference>
<comment type="catalytic activity">
    <reaction evidence="8">
        <text>adenosine + phosphate = alpha-D-ribose 1-phosphate + adenine</text>
        <dbReference type="Rhea" id="RHEA:27642"/>
        <dbReference type="ChEBI" id="CHEBI:16335"/>
        <dbReference type="ChEBI" id="CHEBI:16708"/>
        <dbReference type="ChEBI" id="CHEBI:43474"/>
        <dbReference type="ChEBI" id="CHEBI:57720"/>
        <dbReference type="EC" id="2.4.2.1"/>
    </reaction>
    <physiologicalReaction direction="left-to-right" evidence="8">
        <dbReference type="Rhea" id="RHEA:27643"/>
    </physiologicalReaction>
</comment>
<dbReference type="SUPFAM" id="SSF64438">
    <property type="entry name" value="CNF1/YfiH-like putative cysteine hydrolases"/>
    <property type="match status" value="1"/>
</dbReference>
<accession>A0ABP0GUZ0</accession>
<dbReference type="PANTHER" id="PTHR30616:SF2">
    <property type="entry name" value="PURINE NUCLEOSIDE PHOSPHORYLASE LACC1"/>
    <property type="match status" value="1"/>
</dbReference>
<keyword evidence="4" id="KW-0479">Metal-binding</keyword>
<evidence type="ECO:0000256" key="8">
    <source>
        <dbReference type="ARBA" id="ARBA00048968"/>
    </source>
</evidence>